<feature type="domain" description="Outer membrane protein beta-barrel" evidence="10">
    <location>
        <begin position="434"/>
        <end position="839"/>
    </location>
</feature>
<accession>A0A3R9P658</accession>
<feature type="compositionally biased region" description="Gly residues" evidence="8">
    <location>
        <begin position="861"/>
        <end position="870"/>
    </location>
</feature>
<dbReference type="EMBL" id="RWIT01000001">
    <property type="protein sequence ID" value="RSK51126.1"/>
    <property type="molecule type" value="Genomic_DNA"/>
</dbReference>
<dbReference type="InterPro" id="IPR039426">
    <property type="entry name" value="TonB-dep_rcpt-like"/>
</dbReference>
<evidence type="ECO:0000256" key="7">
    <source>
        <dbReference type="PROSITE-ProRule" id="PRU01360"/>
    </source>
</evidence>
<dbReference type="Pfam" id="PF13715">
    <property type="entry name" value="CarbopepD_reg_2"/>
    <property type="match status" value="1"/>
</dbReference>
<keyword evidence="12" id="KW-1185">Reference proteome</keyword>
<evidence type="ECO:0000313" key="12">
    <source>
        <dbReference type="Proteomes" id="UP000273500"/>
    </source>
</evidence>
<evidence type="ECO:0000256" key="3">
    <source>
        <dbReference type="ARBA" id="ARBA00022452"/>
    </source>
</evidence>
<dbReference type="InterPro" id="IPR012910">
    <property type="entry name" value="Plug_dom"/>
</dbReference>
<dbReference type="PROSITE" id="PS52016">
    <property type="entry name" value="TONB_DEPENDENT_REC_3"/>
    <property type="match status" value="1"/>
</dbReference>
<feature type="region of interest" description="Disordered" evidence="8">
    <location>
        <begin position="848"/>
        <end position="870"/>
    </location>
</feature>
<feature type="region of interest" description="Disordered" evidence="8">
    <location>
        <begin position="338"/>
        <end position="362"/>
    </location>
</feature>
<feature type="region of interest" description="Disordered" evidence="8">
    <location>
        <begin position="289"/>
        <end position="310"/>
    </location>
</feature>
<evidence type="ECO:0000256" key="4">
    <source>
        <dbReference type="ARBA" id="ARBA00022692"/>
    </source>
</evidence>
<keyword evidence="4 7" id="KW-0812">Transmembrane</keyword>
<evidence type="ECO:0000256" key="1">
    <source>
        <dbReference type="ARBA" id="ARBA00004571"/>
    </source>
</evidence>
<evidence type="ECO:0000259" key="9">
    <source>
        <dbReference type="Pfam" id="PF07715"/>
    </source>
</evidence>
<feature type="compositionally biased region" description="Basic and acidic residues" evidence="8">
    <location>
        <begin position="848"/>
        <end position="860"/>
    </location>
</feature>
<proteinExistence type="inferred from homology"/>
<dbReference type="SUPFAM" id="SSF49464">
    <property type="entry name" value="Carboxypeptidase regulatory domain-like"/>
    <property type="match status" value="1"/>
</dbReference>
<keyword evidence="6 7" id="KW-0998">Cell outer membrane</keyword>
<reference evidence="11 12" key="1">
    <citation type="submission" date="2018-12" db="EMBL/GenBank/DDBJ databases">
        <authorList>
            <person name="Feng G."/>
            <person name="Zhu H."/>
        </authorList>
    </citation>
    <scope>NUCLEOTIDE SEQUENCE [LARGE SCALE GENOMIC DNA]</scope>
    <source>
        <strain evidence="11 12">KCTC 12533</strain>
    </source>
</reference>
<dbReference type="Pfam" id="PF14905">
    <property type="entry name" value="OMP_b-brl_3"/>
    <property type="match status" value="1"/>
</dbReference>
<sequence>MPPATLVDFLCSWLQYWLGLRRCIPDFFGPQLVPDHILFPLFLYMKQFIPVLLLVTTAPLAAHAQVSVTVSATKGPGRLTGRVLDAATQKPVEYATVALLPATGTAPLLGGTADADGHFELQNLPTGSFRLQISFVGYGSLVKPVTITAEPQDLGSLTLTASAQNLAGVTVTGERPVVETKPDRLVYNADQDASNAGGTAADILRKTPLVNLDGDGNVQLRGTSNVRILINNKPSALLAGNLAEALKQIPADQIKAIEVVTAPSAKYDGEGSGGVINIVLKKSSLQGTSGSVGASGGNRNQGLNGSLNTKRGKVGVNTKLSGFRNLYPFKSLTERTSFLPGGGTGQLTERTTSRNQGQGGYGQVELTYDPSPLHSFTVSGNGNLYRNSTPQELFNQYQGQPQLDTLYTRDILRQDESRNFDLNAGYTRTFGEQQPRREWSILAQHTNNRSRGQYRLDQFPTAELFGGPVEYREASRNLARNLETTFQTDYTHPFGEKNTLELGAKHIGRRVTSDYTLDTLLVSRQTDFARSALRSNRFDYTQNVLAAYSTYNFSAGKKYTFSLGARLERTDIAGEFQNEAGRFQNDYLNVLPNLSATRTLKKDGQTLRLSYSRRIQRPQIYFLNPYVNQVTPSSVSFGNPRLRPETADLLELGYGTFGEKSSFNASAFVRRTGNSIERFSSYNQALARNETTYGNLATVYNYGVNLYGSWKPLKDWDLSSNLSGDYTRLYSSVLQGTNSRASLYMNVNSSVKLSKTYSAQGYGGFWTGGVQLQTRYSGGVYYGLSAKKLLLAEKADLTLGVNNFLAPGREFRSTTTTPDFVNYGSFYSYQRSFRLSFNYRFGKLDAGQRQRRSIRNDDSKGGGSGGQQGG</sequence>
<evidence type="ECO:0000256" key="2">
    <source>
        <dbReference type="ARBA" id="ARBA00022448"/>
    </source>
</evidence>
<keyword evidence="11" id="KW-0675">Receptor</keyword>
<evidence type="ECO:0000256" key="6">
    <source>
        <dbReference type="ARBA" id="ARBA00023237"/>
    </source>
</evidence>
<evidence type="ECO:0000256" key="5">
    <source>
        <dbReference type="ARBA" id="ARBA00023136"/>
    </source>
</evidence>
<dbReference type="Gene3D" id="2.60.40.1120">
    <property type="entry name" value="Carboxypeptidase-like, regulatory domain"/>
    <property type="match status" value="1"/>
</dbReference>
<dbReference type="OrthoDB" id="905812at2"/>
<feature type="compositionally biased region" description="Polar residues" evidence="8">
    <location>
        <begin position="346"/>
        <end position="356"/>
    </location>
</feature>
<dbReference type="InterPro" id="IPR036942">
    <property type="entry name" value="Beta-barrel_TonB_sf"/>
</dbReference>
<dbReference type="Gene3D" id="2.40.170.20">
    <property type="entry name" value="TonB-dependent receptor, beta-barrel domain"/>
    <property type="match status" value="1"/>
</dbReference>
<evidence type="ECO:0000259" key="10">
    <source>
        <dbReference type="Pfam" id="PF14905"/>
    </source>
</evidence>
<keyword evidence="5 7" id="KW-0472">Membrane</keyword>
<evidence type="ECO:0000256" key="8">
    <source>
        <dbReference type="SAM" id="MobiDB-lite"/>
    </source>
</evidence>
<dbReference type="SUPFAM" id="SSF56935">
    <property type="entry name" value="Porins"/>
    <property type="match status" value="1"/>
</dbReference>
<comment type="similarity">
    <text evidence="7">Belongs to the TonB-dependent receptor family.</text>
</comment>
<name>A0A3R9P658_9BACT</name>
<dbReference type="Gene3D" id="2.170.130.10">
    <property type="entry name" value="TonB-dependent receptor, plug domain"/>
    <property type="match status" value="1"/>
</dbReference>
<keyword evidence="3 7" id="KW-1134">Transmembrane beta strand</keyword>
<evidence type="ECO:0000313" key="11">
    <source>
        <dbReference type="EMBL" id="RSK51126.1"/>
    </source>
</evidence>
<dbReference type="InterPro" id="IPR008969">
    <property type="entry name" value="CarboxyPept-like_regulatory"/>
</dbReference>
<dbReference type="InterPro" id="IPR037066">
    <property type="entry name" value="Plug_dom_sf"/>
</dbReference>
<dbReference type="PANTHER" id="PTHR40980">
    <property type="entry name" value="PLUG DOMAIN-CONTAINING PROTEIN"/>
    <property type="match status" value="1"/>
</dbReference>
<dbReference type="Pfam" id="PF07715">
    <property type="entry name" value="Plug"/>
    <property type="match status" value="1"/>
</dbReference>
<feature type="compositionally biased region" description="Polar residues" evidence="8">
    <location>
        <begin position="289"/>
        <end position="309"/>
    </location>
</feature>
<comment type="caution">
    <text evidence="11">The sequence shown here is derived from an EMBL/GenBank/DDBJ whole genome shotgun (WGS) entry which is preliminary data.</text>
</comment>
<dbReference type="Proteomes" id="UP000273500">
    <property type="component" value="Unassembled WGS sequence"/>
</dbReference>
<feature type="domain" description="TonB-dependent receptor plug" evidence="9">
    <location>
        <begin position="185"/>
        <end position="275"/>
    </location>
</feature>
<dbReference type="InterPro" id="IPR041700">
    <property type="entry name" value="OMP_b-brl_3"/>
</dbReference>
<keyword evidence="2 7" id="KW-0813">Transport</keyword>
<comment type="subcellular location">
    <subcellularLocation>
        <location evidence="1 7">Cell outer membrane</location>
        <topology evidence="1 7">Multi-pass membrane protein</topology>
    </subcellularLocation>
</comment>
<dbReference type="AlphaFoldDB" id="A0A3R9P658"/>
<gene>
    <name evidence="11" type="ORF">EI291_02070</name>
</gene>
<protein>
    <submittedName>
        <fullName evidence="11">TonB-dependent receptor</fullName>
    </submittedName>
</protein>
<dbReference type="GO" id="GO:0009279">
    <property type="term" value="C:cell outer membrane"/>
    <property type="evidence" value="ECO:0007669"/>
    <property type="project" value="UniProtKB-SubCell"/>
</dbReference>
<organism evidence="11 12">
    <name type="scientific">Hymenobacter rigui</name>
    <dbReference type="NCBI Taxonomy" id="334424"/>
    <lineage>
        <taxon>Bacteria</taxon>
        <taxon>Pseudomonadati</taxon>
        <taxon>Bacteroidota</taxon>
        <taxon>Cytophagia</taxon>
        <taxon>Cytophagales</taxon>
        <taxon>Hymenobacteraceae</taxon>
        <taxon>Hymenobacter</taxon>
    </lineage>
</organism>
<dbReference type="PANTHER" id="PTHR40980:SF4">
    <property type="entry name" value="TONB-DEPENDENT RECEPTOR-LIKE BETA-BARREL DOMAIN-CONTAINING PROTEIN"/>
    <property type="match status" value="1"/>
</dbReference>